<name>A0A4R7C5D6_9HYPH</name>
<dbReference type="Pfam" id="PF07005">
    <property type="entry name" value="SBD_N"/>
    <property type="match status" value="1"/>
</dbReference>
<dbReference type="InterPro" id="IPR010737">
    <property type="entry name" value="4-carb_acid_sugar_kinase_N"/>
</dbReference>
<dbReference type="GO" id="GO:0005524">
    <property type="term" value="F:ATP binding"/>
    <property type="evidence" value="ECO:0007669"/>
    <property type="project" value="UniProtKB-KW"/>
</dbReference>
<evidence type="ECO:0000256" key="6">
    <source>
        <dbReference type="ARBA" id="ARBA00023277"/>
    </source>
</evidence>
<dbReference type="RefSeq" id="WP_133768397.1">
    <property type="nucleotide sequence ID" value="NZ_SNZR01000011.1"/>
</dbReference>
<dbReference type="OrthoDB" id="7686359at2"/>
<feature type="domain" description="Four-carbon acid sugar kinase N-terminal" evidence="7">
    <location>
        <begin position="6"/>
        <end position="251"/>
    </location>
</feature>
<dbReference type="Gene3D" id="3.40.980.20">
    <property type="entry name" value="Four-carbon acid sugar kinase, nucleotide binding domain"/>
    <property type="match status" value="1"/>
</dbReference>
<accession>A0A4R7C5D6</accession>
<evidence type="ECO:0000256" key="3">
    <source>
        <dbReference type="ARBA" id="ARBA00022741"/>
    </source>
</evidence>
<dbReference type="InterPro" id="IPR042213">
    <property type="entry name" value="NBD_C_sf"/>
</dbReference>
<dbReference type="Pfam" id="PF17042">
    <property type="entry name" value="NBD_C"/>
    <property type="match status" value="1"/>
</dbReference>
<evidence type="ECO:0000259" key="8">
    <source>
        <dbReference type="Pfam" id="PF17042"/>
    </source>
</evidence>
<evidence type="ECO:0000256" key="1">
    <source>
        <dbReference type="ARBA" id="ARBA00005715"/>
    </source>
</evidence>
<dbReference type="Gene3D" id="3.40.50.10840">
    <property type="entry name" value="Putative sugar-binding, N-terminal domain"/>
    <property type="match status" value="1"/>
</dbReference>
<keyword evidence="2" id="KW-0808">Transferase</keyword>
<dbReference type="InterPro" id="IPR037051">
    <property type="entry name" value="4-carb_acid_sugar_kinase_N_sf"/>
</dbReference>
<evidence type="ECO:0000313" key="9">
    <source>
        <dbReference type="EMBL" id="TDR93391.1"/>
    </source>
</evidence>
<dbReference type="GO" id="GO:0016301">
    <property type="term" value="F:kinase activity"/>
    <property type="evidence" value="ECO:0007669"/>
    <property type="project" value="UniProtKB-KW"/>
</dbReference>
<keyword evidence="3" id="KW-0547">Nucleotide-binding</keyword>
<feature type="domain" description="Four-carbon acid sugar kinase nucleotide binding" evidence="8">
    <location>
        <begin position="275"/>
        <end position="442"/>
    </location>
</feature>
<gene>
    <name evidence="9" type="ORF">EV668_0652</name>
</gene>
<comment type="similarity">
    <text evidence="1">Belongs to the four-carbon acid sugar kinase family.</text>
</comment>
<reference evidence="9 10" key="1">
    <citation type="submission" date="2019-03" db="EMBL/GenBank/DDBJ databases">
        <title>Genomic Encyclopedia of Type Strains, Phase IV (KMG-IV): sequencing the most valuable type-strain genomes for metagenomic binning, comparative biology and taxonomic classification.</title>
        <authorList>
            <person name="Goeker M."/>
        </authorList>
    </citation>
    <scope>NUCLEOTIDE SEQUENCE [LARGE SCALE GENOMIC DNA]</scope>
    <source>
        <strain evidence="9 10">DSM 25903</strain>
    </source>
</reference>
<sequence>MTTPRLVFYGDDFTGSTDALEVLAFAGLKVVLFVAPPSAEMLARYPALDAVGVAGDSRGMSGAEMDAAMPGILATLRGIGAPIVHYKVCSTFDSSPEIGSIGRIVTLAKAAFGNPWIPILGGTPALGRYCLFGNLFARSATDGEIHRIDRHPVMSVHPVTPMTEGDLARHIAAQGPDGPLAVASLGYPALEAGLDDAQAALGRLAARTPDAILIDGGSRAHQTVAGALLESAAERSRPLFCVGGSGVEYALMQHWGLSGAAPEAFESFPAVDRLLAISGSASRVSASQIDAAVAAGFVEIAVDPVRLLAEPSEAEDLIAAATRQIGEGRSVLLQTVRGPDDKRIAALREAQGRDYGEAGRRLGAAMGGILAAVQGRTGLRRLAVAGGDTSSQSVQTLGIDALEVAARLTPGVPLCRILAAGRPLDGVEIALKGGQMGGDDFFEAVRAGRQR</sequence>
<dbReference type="Proteomes" id="UP000295122">
    <property type="component" value="Unassembled WGS sequence"/>
</dbReference>
<evidence type="ECO:0000256" key="5">
    <source>
        <dbReference type="ARBA" id="ARBA00022840"/>
    </source>
</evidence>
<evidence type="ECO:0000256" key="2">
    <source>
        <dbReference type="ARBA" id="ARBA00022679"/>
    </source>
</evidence>
<evidence type="ECO:0000259" key="7">
    <source>
        <dbReference type="Pfam" id="PF07005"/>
    </source>
</evidence>
<dbReference type="InterPro" id="IPR031475">
    <property type="entry name" value="NBD_C"/>
</dbReference>
<keyword evidence="6" id="KW-0119">Carbohydrate metabolism</keyword>
<comment type="caution">
    <text evidence="9">The sequence shown here is derived from an EMBL/GenBank/DDBJ whole genome shotgun (WGS) entry which is preliminary data.</text>
</comment>
<protein>
    <submittedName>
        <fullName evidence="9">Uncharacterized protein YgbK (DUF1537 family)</fullName>
    </submittedName>
</protein>
<organism evidence="9 10">
    <name type="scientific">Enterovirga rhinocerotis</name>
    <dbReference type="NCBI Taxonomy" id="1339210"/>
    <lineage>
        <taxon>Bacteria</taxon>
        <taxon>Pseudomonadati</taxon>
        <taxon>Pseudomonadota</taxon>
        <taxon>Alphaproteobacteria</taxon>
        <taxon>Hyphomicrobiales</taxon>
        <taxon>Methylobacteriaceae</taxon>
        <taxon>Enterovirga</taxon>
    </lineage>
</organism>
<keyword evidence="5" id="KW-0067">ATP-binding</keyword>
<keyword evidence="4" id="KW-0418">Kinase</keyword>
<keyword evidence="10" id="KW-1185">Reference proteome</keyword>
<dbReference type="AlphaFoldDB" id="A0A4R7C5D6"/>
<proteinExistence type="inferred from homology"/>
<evidence type="ECO:0000256" key="4">
    <source>
        <dbReference type="ARBA" id="ARBA00022777"/>
    </source>
</evidence>
<dbReference type="SUPFAM" id="SSF142764">
    <property type="entry name" value="YgbK-like"/>
    <property type="match status" value="1"/>
</dbReference>
<evidence type="ECO:0000313" key="10">
    <source>
        <dbReference type="Proteomes" id="UP000295122"/>
    </source>
</evidence>
<dbReference type="EMBL" id="SNZR01000011">
    <property type="protein sequence ID" value="TDR93391.1"/>
    <property type="molecule type" value="Genomic_DNA"/>
</dbReference>